<dbReference type="InterPro" id="IPR016024">
    <property type="entry name" value="ARM-type_fold"/>
</dbReference>
<dbReference type="Pfam" id="PF08167">
    <property type="entry name" value="RIX1"/>
    <property type="match status" value="1"/>
</dbReference>
<evidence type="ECO:0000313" key="7">
    <source>
        <dbReference type="Proteomes" id="UP000002282"/>
    </source>
</evidence>
<dbReference type="OMA" id="RVISLWC"/>
<evidence type="ECO:0000256" key="3">
    <source>
        <dbReference type="ARBA" id="ARBA00023242"/>
    </source>
</evidence>
<dbReference type="KEGG" id="dya:Dyak_GE22655"/>
<protein>
    <submittedName>
        <fullName evidence="6">Uncharacterized protein, isoform A</fullName>
    </submittedName>
</protein>
<dbReference type="AlphaFoldDB" id="B4PJ57"/>
<dbReference type="GO" id="GO:0006364">
    <property type="term" value="P:rRNA processing"/>
    <property type="evidence" value="ECO:0007669"/>
    <property type="project" value="TreeGrafter"/>
</dbReference>
<reference evidence="6 7" key="1">
    <citation type="journal article" date="2007" name="Nature">
        <title>Evolution of genes and genomes on the Drosophila phylogeny.</title>
        <authorList>
            <consortium name="Drosophila 12 Genomes Consortium"/>
            <person name="Clark A.G."/>
            <person name="Eisen M.B."/>
            <person name="Smith D.R."/>
            <person name="Bergman C.M."/>
            <person name="Oliver B."/>
            <person name="Markow T.A."/>
            <person name="Kaufman T.C."/>
            <person name="Kellis M."/>
            <person name="Gelbart W."/>
            <person name="Iyer V.N."/>
            <person name="Pollard D.A."/>
            <person name="Sackton T.B."/>
            <person name="Larracuente A.M."/>
            <person name="Singh N.D."/>
            <person name="Abad J.P."/>
            <person name="Abt D.N."/>
            <person name="Adryan B."/>
            <person name="Aguade M."/>
            <person name="Akashi H."/>
            <person name="Anderson W.W."/>
            <person name="Aquadro C.F."/>
            <person name="Ardell D.H."/>
            <person name="Arguello R."/>
            <person name="Artieri C.G."/>
            <person name="Barbash D.A."/>
            <person name="Barker D."/>
            <person name="Barsanti P."/>
            <person name="Batterham P."/>
            <person name="Batzoglou S."/>
            <person name="Begun D."/>
            <person name="Bhutkar A."/>
            <person name="Blanco E."/>
            <person name="Bosak S.A."/>
            <person name="Bradley R.K."/>
            <person name="Brand A.D."/>
            <person name="Brent M.R."/>
            <person name="Brooks A.N."/>
            <person name="Brown R.H."/>
            <person name="Butlin R.K."/>
            <person name="Caggese C."/>
            <person name="Calvi B.R."/>
            <person name="Bernardo de Carvalho A."/>
            <person name="Caspi A."/>
            <person name="Castrezana S."/>
            <person name="Celniker S.E."/>
            <person name="Chang J.L."/>
            <person name="Chapple C."/>
            <person name="Chatterji S."/>
            <person name="Chinwalla A."/>
            <person name="Civetta A."/>
            <person name="Clifton S.W."/>
            <person name="Comeron J.M."/>
            <person name="Costello J.C."/>
            <person name="Coyne J.A."/>
            <person name="Daub J."/>
            <person name="David R.G."/>
            <person name="Delcher A.L."/>
            <person name="Delehaunty K."/>
            <person name="Do C.B."/>
            <person name="Ebling H."/>
            <person name="Edwards K."/>
            <person name="Eickbush T."/>
            <person name="Evans J.D."/>
            <person name="Filipski A."/>
            <person name="Findeiss S."/>
            <person name="Freyhult E."/>
            <person name="Fulton L."/>
            <person name="Fulton R."/>
            <person name="Garcia A.C."/>
            <person name="Gardiner A."/>
            <person name="Garfield D.A."/>
            <person name="Garvin B.E."/>
            <person name="Gibson G."/>
            <person name="Gilbert D."/>
            <person name="Gnerre S."/>
            <person name="Godfrey J."/>
            <person name="Good R."/>
            <person name="Gotea V."/>
            <person name="Gravely B."/>
            <person name="Greenberg A.J."/>
            <person name="Griffiths-Jones S."/>
            <person name="Gross S."/>
            <person name="Guigo R."/>
            <person name="Gustafson E.A."/>
            <person name="Haerty W."/>
            <person name="Hahn M.W."/>
            <person name="Halligan D.L."/>
            <person name="Halpern A.L."/>
            <person name="Halter G.M."/>
            <person name="Han M.V."/>
            <person name="Heger A."/>
            <person name="Hillier L."/>
            <person name="Hinrichs A.S."/>
            <person name="Holmes I."/>
            <person name="Hoskins R.A."/>
            <person name="Hubisz M.J."/>
            <person name="Hultmark D."/>
            <person name="Huntley M.A."/>
            <person name="Jaffe D.B."/>
            <person name="Jagadeeshan S."/>
            <person name="Jeck W.R."/>
            <person name="Johnson J."/>
            <person name="Jones C.D."/>
            <person name="Jordan W.C."/>
            <person name="Karpen G.H."/>
            <person name="Kataoka E."/>
            <person name="Keightley P.D."/>
            <person name="Kheradpour P."/>
            <person name="Kirkness E.F."/>
            <person name="Koerich L.B."/>
            <person name="Kristiansen K."/>
            <person name="Kudrna D."/>
            <person name="Kulathinal R.J."/>
            <person name="Kumar S."/>
            <person name="Kwok R."/>
            <person name="Lander E."/>
            <person name="Langley C.H."/>
            <person name="Lapoint R."/>
            <person name="Lazzaro B.P."/>
            <person name="Lee S.J."/>
            <person name="Levesque L."/>
            <person name="Li R."/>
            <person name="Lin C.F."/>
            <person name="Lin M.F."/>
            <person name="Lindblad-Toh K."/>
            <person name="Llopart A."/>
            <person name="Long M."/>
            <person name="Low L."/>
            <person name="Lozovsky E."/>
            <person name="Lu J."/>
            <person name="Luo M."/>
            <person name="Machado C.A."/>
            <person name="Makalowski W."/>
            <person name="Marzo M."/>
            <person name="Matsuda M."/>
            <person name="Matzkin L."/>
            <person name="McAllister B."/>
            <person name="McBride C.S."/>
            <person name="McKernan B."/>
            <person name="McKernan K."/>
            <person name="Mendez-Lago M."/>
            <person name="Minx P."/>
            <person name="Mollenhauer M.U."/>
            <person name="Montooth K."/>
            <person name="Mount S.M."/>
            <person name="Mu X."/>
            <person name="Myers E."/>
            <person name="Negre B."/>
            <person name="Newfeld S."/>
            <person name="Nielsen R."/>
            <person name="Noor M.A."/>
            <person name="O'Grady P."/>
            <person name="Pachter L."/>
            <person name="Papaceit M."/>
            <person name="Parisi M.J."/>
            <person name="Parisi M."/>
            <person name="Parts L."/>
            <person name="Pedersen J.S."/>
            <person name="Pesole G."/>
            <person name="Phillippy A.M."/>
            <person name="Ponting C.P."/>
            <person name="Pop M."/>
            <person name="Porcelli D."/>
            <person name="Powell J.R."/>
            <person name="Prohaska S."/>
            <person name="Pruitt K."/>
            <person name="Puig M."/>
            <person name="Quesneville H."/>
            <person name="Ram K.R."/>
            <person name="Rand D."/>
            <person name="Rasmussen M.D."/>
            <person name="Reed L.K."/>
            <person name="Reenan R."/>
            <person name="Reily A."/>
            <person name="Remington K.A."/>
            <person name="Rieger T.T."/>
            <person name="Ritchie M.G."/>
            <person name="Robin C."/>
            <person name="Rogers Y.H."/>
            <person name="Rohde C."/>
            <person name="Rozas J."/>
            <person name="Rubenfield M.J."/>
            <person name="Ruiz A."/>
            <person name="Russo S."/>
            <person name="Salzberg S.L."/>
            <person name="Sanchez-Gracia A."/>
            <person name="Saranga D.J."/>
            <person name="Sato H."/>
            <person name="Schaeffer S.W."/>
            <person name="Schatz M.C."/>
            <person name="Schlenke T."/>
            <person name="Schwartz R."/>
            <person name="Segarra C."/>
            <person name="Singh R.S."/>
            <person name="Sirot L."/>
            <person name="Sirota M."/>
            <person name="Sisneros N.B."/>
            <person name="Smith C.D."/>
            <person name="Smith T.F."/>
            <person name="Spieth J."/>
            <person name="Stage D.E."/>
            <person name="Stark A."/>
            <person name="Stephan W."/>
            <person name="Strausberg R.L."/>
            <person name="Strempel S."/>
            <person name="Sturgill D."/>
            <person name="Sutton G."/>
            <person name="Sutton G.G."/>
            <person name="Tao W."/>
            <person name="Teichmann S."/>
            <person name="Tobari Y.N."/>
            <person name="Tomimura Y."/>
            <person name="Tsolas J.M."/>
            <person name="Valente V.L."/>
            <person name="Venter E."/>
            <person name="Venter J.C."/>
            <person name="Vicario S."/>
            <person name="Vieira F.G."/>
            <person name="Vilella A.J."/>
            <person name="Villasante A."/>
            <person name="Walenz B."/>
            <person name="Wang J."/>
            <person name="Wasserman M."/>
            <person name="Watts T."/>
            <person name="Wilson D."/>
            <person name="Wilson R.K."/>
            <person name="Wing R.A."/>
            <person name="Wolfner M.F."/>
            <person name="Wong A."/>
            <person name="Wong G.K."/>
            <person name="Wu C.I."/>
            <person name="Wu G."/>
            <person name="Yamamoto D."/>
            <person name="Yang H.P."/>
            <person name="Yang S.P."/>
            <person name="Yorke J.A."/>
            <person name="Yoshida K."/>
            <person name="Zdobnov E."/>
            <person name="Zhang P."/>
            <person name="Zhang Y."/>
            <person name="Zimin A.V."/>
            <person name="Baldwin J."/>
            <person name="Abdouelleil A."/>
            <person name="Abdulkadir J."/>
            <person name="Abebe A."/>
            <person name="Abera B."/>
            <person name="Abreu J."/>
            <person name="Acer S.C."/>
            <person name="Aftuck L."/>
            <person name="Alexander A."/>
            <person name="An P."/>
            <person name="Anderson E."/>
            <person name="Anderson S."/>
            <person name="Arachi H."/>
            <person name="Azer M."/>
            <person name="Bachantsang P."/>
            <person name="Barry A."/>
            <person name="Bayul T."/>
            <person name="Berlin A."/>
            <person name="Bessette D."/>
            <person name="Bloom T."/>
            <person name="Blye J."/>
            <person name="Boguslavskiy L."/>
            <person name="Bonnet C."/>
            <person name="Boukhgalter B."/>
            <person name="Bourzgui I."/>
            <person name="Brown A."/>
            <person name="Cahill P."/>
            <person name="Channer S."/>
            <person name="Cheshatsang Y."/>
            <person name="Chuda L."/>
            <person name="Citroen M."/>
            <person name="Collymore A."/>
            <person name="Cooke P."/>
            <person name="Costello M."/>
            <person name="D'Aco K."/>
            <person name="Daza R."/>
            <person name="De Haan G."/>
            <person name="DeGray S."/>
            <person name="DeMaso C."/>
            <person name="Dhargay N."/>
            <person name="Dooley K."/>
            <person name="Dooley E."/>
            <person name="Doricent M."/>
            <person name="Dorje P."/>
            <person name="Dorjee K."/>
            <person name="Dupes A."/>
            <person name="Elong R."/>
            <person name="Falk J."/>
            <person name="Farina A."/>
            <person name="Faro S."/>
            <person name="Ferguson D."/>
            <person name="Fisher S."/>
            <person name="Foley C.D."/>
            <person name="Franke A."/>
            <person name="Friedrich D."/>
            <person name="Gadbois L."/>
            <person name="Gearin G."/>
            <person name="Gearin C.R."/>
            <person name="Giannoukos G."/>
            <person name="Goode T."/>
            <person name="Graham J."/>
            <person name="Grandbois E."/>
            <person name="Grewal S."/>
            <person name="Gyaltsen K."/>
            <person name="Hafez N."/>
            <person name="Hagos B."/>
            <person name="Hall J."/>
            <person name="Henson C."/>
            <person name="Hollinger A."/>
            <person name="Honan T."/>
            <person name="Huard M.D."/>
            <person name="Hughes L."/>
            <person name="Hurhula B."/>
            <person name="Husby M.E."/>
            <person name="Kamat A."/>
            <person name="Kanga B."/>
            <person name="Kashin S."/>
            <person name="Khazanovich D."/>
            <person name="Kisner P."/>
            <person name="Lance K."/>
            <person name="Lara M."/>
            <person name="Lee W."/>
            <person name="Lennon N."/>
            <person name="Letendre F."/>
            <person name="LeVine R."/>
            <person name="Lipovsky A."/>
            <person name="Liu X."/>
            <person name="Liu J."/>
            <person name="Liu S."/>
            <person name="Lokyitsang T."/>
            <person name="Lokyitsang Y."/>
            <person name="Lubonja R."/>
            <person name="Lui A."/>
            <person name="MacDonald P."/>
            <person name="Magnisalis V."/>
            <person name="Maru K."/>
            <person name="Matthews C."/>
            <person name="McCusker W."/>
            <person name="McDonough S."/>
            <person name="Mehta T."/>
            <person name="Meldrim J."/>
            <person name="Meneus L."/>
            <person name="Mihai O."/>
            <person name="Mihalev A."/>
            <person name="Mihova T."/>
            <person name="Mittelman R."/>
            <person name="Mlenga V."/>
            <person name="Montmayeur A."/>
            <person name="Mulrain L."/>
            <person name="Navidi A."/>
            <person name="Naylor J."/>
            <person name="Negash T."/>
            <person name="Nguyen T."/>
            <person name="Nguyen N."/>
            <person name="Nicol R."/>
            <person name="Norbu C."/>
            <person name="Norbu N."/>
            <person name="Novod N."/>
            <person name="O'Neill B."/>
            <person name="Osman S."/>
            <person name="Markiewicz E."/>
            <person name="Oyono O.L."/>
            <person name="Patti C."/>
            <person name="Phunkhang P."/>
            <person name="Pierre F."/>
            <person name="Priest M."/>
            <person name="Raghuraman S."/>
            <person name="Rege F."/>
            <person name="Reyes R."/>
            <person name="Rise C."/>
            <person name="Rogov P."/>
            <person name="Ross K."/>
            <person name="Ryan E."/>
            <person name="Settipalli S."/>
            <person name="Shea T."/>
            <person name="Sherpa N."/>
            <person name="Shi L."/>
            <person name="Shih D."/>
            <person name="Sparrow T."/>
            <person name="Spaulding J."/>
            <person name="Stalker J."/>
            <person name="Stange-Thomann N."/>
            <person name="Stavropoulos S."/>
            <person name="Stone C."/>
            <person name="Strader C."/>
            <person name="Tesfaye S."/>
            <person name="Thomson T."/>
            <person name="Thoulutsang Y."/>
            <person name="Thoulutsang D."/>
            <person name="Topham K."/>
            <person name="Topping I."/>
            <person name="Tsamla T."/>
            <person name="Vassiliev H."/>
            <person name="Vo A."/>
            <person name="Wangchuk T."/>
            <person name="Wangdi T."/>
            <person name="Weiand M."/>
            <person name="Wilkinson J."/>
            <person name="Wilson A."/>
            <person name="Yadav S."/>
            <person name="Young G."/>
            <person name="Yu Q."/>
            <person name="Zembek L."/>
            <person name="Zhong D."/>
            <person name="Zimmer A."/>
            <person name="Zwirko Z."/>
            <person name="Jaffe D.B."/>
            <person name="Alvarez P."/>
            <person name="Brockman W."/>
            <person name="Butler J."/>
            <person name="Chin C."/>
            <person name="Gnerre S."/>
            <person name="Grabherr M."/>
            <person name="Kleber M."/>
            <person name="Mauceli E."/>
            <person name="MacCallum I."/>
        </authorList>
    </citation>
    <scope>NUCLEOTIDE SEQUENCE [LARGE SCALE GENOMIC DNA]</scope>
    <source>
        <strain evidence="7">Tai18E2 / Tucson 14021-0261.01</strain>
    </source>
</reference>
<dbReference type="Proteomes" id="UP000002282">
    <property type="component" value="Chromosome 3L"/>
</dbReference>
<dbReference type="PANTHER" id="PTHR34105:SF1">
    <property type="entry name" value="PROLINE-, GLUTAMIC ACID- AND LEUCINE-RICH PROTEIN 1"/>
    <property type="match status" value="1"/>
</dbReference>
<evidence type="ECO:0000256" key="2">
    <source>
        <dbReference type="ARBA" id="ARBA00010511"/>
    </source>
</evidence>
<comment type="similarity">
    <text evidence="2">Belongs to the RIX1/PELP1 family.</text>
</comment>
<name>B4PJ57_DROYA</name>
<reference evidence="6 7" key="2">
    <citation type="journal article" date="2007" name="PLoS Biol.">
        <title>Principles of genome evolution in the Drosophila melanogaster species group.</title>
        <authorList>
            <person name="Ranz J.M."/>
            <person name="Maurin D."/>
            <person name="Chan Y.S."/>
            <person name="von Grotthuss M."/>
            <person name="Hillier L.W."/>
            <person name="Roote J."/>
            <person name="Ashburner M."/>
            <person name="Bergman C.M."/>
        </authorList>
    </citation>
    <scope>NUCLEOTIDE SEQUENCE [LARGE SCALE GENOMIC DNA]</scope>
    <source>
        <strain evidence="7">Tai18E2 / Tucson 14021-0261.01</strain>
    </source>
</reference>
<evidence type="ECO:0000313" key="6">
    <source>
        <dbReference type="EMBL" id="EDW95581.1"/>
    </source>
</evidence>
<evidence type="ECO:0000256" key="1">
    <source>
        <dbReference type="ARBA" id="ARBA00004123"/>
    </source>
</evidence>
<evidence type="ECO:0000256" key="4">
    <source>
        <dbReference type="SAM" id="MobiDB-lite"/>
    </source>
</evidence>
<dbReference type="EMBL" id="CM000159">
    <property type="protein sequence ID" value="EDW95581.1"/>
    <property type="molecule type" value="Genomic_DNA"/>
</dbReference>
<sequence length="697" mass="80320">MDQLITSTLKTRRQRSLGLRLLICYLKKSNVKLEENVNTWTSLLIQSCKLPELRLYGDLIFSAMALLIDRLQSDGNMSKAFASAHLYKVIECLSHNEIYKNERQTFAALHTIKKCLKYYPKGIKAKSSTIKNILALLIDNRNDDVVYQSGECWLLLQKLHGISDKEHIGNIIEWKDFQLSLLSNIQYIINSTIVMNSQELVDSLSKPNNFGAFTFEAVKDPFERASQAFRRIFNLIEYLKIALRKQFFKKYICIHQILVLIQNGLKAHVNQQHNLRIDHAYIETFLPQMHIKFLELLEIVIETCYTHLRMDYRLVLNILLDGLEKKRKSMFLEANSKDVSNMRVVVYRVISLWCSTLQEGSHCEIIEDTLIKELLGDMLSRVPTSIKNESGPHLEQSPETLFSMLKFSLCNKDYDELRHQAHSCLQKFLLSSGHLIKQQLLKEVHNTLLEISVQMHSHPTKEPKNKELNGHLEVYKSFTILLKLRNYRCPTPSEIIMTLLHESRLFNDSIQLKQSHSLNFLELMLHPQKADIHFKSVDNLRSIPLRHTNFPTNQTKSGHDLLQTVNSAKDPLMTTFTTIENNEDNQKDTGYDKSSLSEEKPFEDVSKNYFKELIAEDKTKNLKELLDDPLLSSKSNSLENLEEQTDGIMNGTNLNSDLISSCCSAKNTVKIIPSNMKKLDDAEMIADLEAIFVGELL</sequence>
<dbReference type="InterPro" id="IPR012583">
    <property type="entry name" value="RIX1_N"/>
</dbReference>
<feature type="domain" description="Pre-rRNA-processing protein RIX1 N-terminal" evidence="5">
    <location>
        <begin position="10"/>
        <end position="144"/>
    </location>
</feature>
<keyword evidence="3" id="KW-0539">Nucleus</keyword>
<dbReference type="HOGENOM" id="CLU_024828_0_0_1"/>
<dbReference type="OrthoDB" id="20900at2759"/>
<dbReference type="SUPFAM" id="SSF48371">
    <property type="entry name" value="ARM repeat"/>
    <property type="match status" value="1"/>
</dbReference>
<feature type="compositionally biased region" description="Basic and acidic residues" evidence="4">
    <location>
        <begin position="584"/>
        <end position="599"/>
    </location>
</feature>
<dbReference type="GO" id="GO:0005634">
    <property type="term" value="C:nucleus"/>
    <property type="evidence" value="ECO:0007669"/>
    <property type="project" value="UniProtKB-SubCell"/>
</dbReference>
<accession>B4PJ57</accession>
<organism evidence="6 7">
    <name type="scientific">Drosophila yakuba</name>
    <name type="common">Fruit fly</name>
    <dbReference type="NCBI Taxonomy" id="7245"/>
    <lineage>
        <taxon>Eukaryota</taxon>
        <taxon>Metazoa</taxon>
        <taxon>Ecdysozoa</taxon>
        <taxon>Arthropoda</taxon>
        <taxon>Hexapoda</taxon>
        <taxon>Insecta</taxon>
        <taxon>Pterygota</taxon>
        <taxon>Neoptera</taxon>
        <taxon>Endopterygota</taxon>
        <taxon>Diptera</taxon>
        <taxon>Brachycera</taxon>
        <taxon>Muscomorpha</taxon>
        <taxon>Ephydroidea</taxon>
        <taxon>Drosophilidae</taxon>
        <taxon>Drosophila</taxon>
        <taxon>Sophophora</taxon>
    </lineage>
</organism>
<dbReference type="PANTHER" id="PTHR34105">
    <property type="entry name" value="PROLINE-, GLUTAMIC ACID- AND LEUCINE-RICH PROTEIN 1"/>
    <property type="match status" value="1"/>
</dbReference>
<proteinExistence type="inferred from homology"/>
<dbReference type="PhylomeDB" id="B4PJ57"/>
<comment type="subcellular location">
    <subcellularLocation>
        <location evidence="1">Nucleus</location>
    </subcellularLocation>
</comment>
<feature type="region of interest" description="Disordered" evidence="4">
    <location>
        <begin position="580"/>
        <end position="599"/>
    </location>
</feature>
<evidence type="ECO:0000259" key="5">
    <source>
        <dbReference type="Pfam" id="PF08167"/>
    </source>
</evidence>
<keyword evidence="7" id="KW-1185">Reference proteome</keyword>
<dbReference type="eggNOG" id="ENOG502QQE7">
    <property type="taxonomic scope" value="Eukaryota"/>
</dbReference>
<gene>
    <name evidence="6" type="primary">Dyak\GE22655</name>
    <name evidence="6" type="synonym">dyak_GLEANR_6315</name>
    <name evidence="6" type="synonym">GE22655</name>
    <name evidence="6" type="ORF">Dyak_GE22655</name>
</gene>